<keyword evidence="2" id="KW-0547">Nucleotide-binding</keyword>
<dbReference type="SUPFAM" id="SSF56112">
    <property type="entry name" value="Protein kinase-like (PK-like)"/>
    <property type="match status" value="1"/>
</dbReference>
<evidence type="ECO:0000256" key="5">
    <source>
        <dbReference type="SAM" id="Coils"/>
    </source>
</evidence>
<dbReference type="InterPro" id="IPR045269">
    <property type="entry name" value="Atg1-like"/>
</dbReference>
<dbReference type="InterPro" id="IPR000719">
    <property type="entry name" value="Prot_kinase_dom"/>
</dbReference>
<dbReference type="PANTHER" id="PTHR24348:SF22">
    <property type="entry name" value="NON-SPECIFIC SERINE_THREONINE PROTEIN KINASE"/>
    <property type="match status" value="1"/>
</dbReference>
<evidence type="ECO:0000256" key="4">
    <source>
        <dbReference type="ARBA" id="ARBA00022840"/>
    </source>
</evidence>
<accession>A0ABR2K802</accession>
<keyword evidence="4" id="KW-0067">ATP-binding</keyword>
<name>A0ABR2K802_9EUKA</name>
<dbReference type="Pfam" id="PF00069">
    <property type="entry name" value="Pkinase"/>
    <property type="match status" value="1"/>
</dbReference>
<dbReference type="Proteomes" id="UP001470230">
    <property type="component" value="Unassembled WGS sequence"/>
</dbReference>
<feature type="domain" description="Protein kinase" evidence="6">
    <location>
        <begin position="16"/>
        <end position="295"/>
    </location>
</feature>
<comment type="caution">
    <text evidence="7">The sequence shown here is derived from an EMBL/GenBank/DDBJ whole genome shotgun (WGS) entry which is preliminary data.</text>
</comment>
<keyword evidence="8" id="KW-1185">Reference proteome</keyword>
<organism evidence="7 8">
    <name type="scientific">Tritrichomonas musculus</name>
    <dbReference type="NCBI Taxonomy" id="1915356"/>
    <lineage>
        <taxon>Eukaryota</taxon>
        <taxon>Metamonada</taxon>
        <taxon>Parabasalia</taxon>
        <taxon>Tritrichomonadida</taxon>
        <taxon>Tritrichomonadidae</taxon>
        <taxon>Tritrichomonas</taxon>
    </lineage>
</organism>
<evidence type="ECO:0000256" key="3">
    <source>
        <dbReference type="ARBA" id="ARBA00022777"/>
    </source>
</evidence>
<keyword evidence="5" id="KW-0175">Coiled coil</keyword>
<dbReference type="PROSITE" id="PS00109">
    <property type="entry name" value="PROTEIN_KINASE_TYR"/>
    <property type="match status" value="1"/>
</dbReference>
<dbReference type="PANTHER" id="PTHR24348">
    <property type="entry name" value="SERINE/THREONINE-PROTEIN KINASE UNC-51-RELATED"/>
    <property type="match status" value="1"/>
</dbReference>
<keyword evidence="3" id="KW-0418">Kinase</keyword>
<dbReference type="EMBL" id="JAPFFF010000006">
    <property type="protein sequence ID" value="KAK8886938.1"/>
    <property type="molecule type" value="Genomic_DNA"/>
</dbReference>
<dbReference type="Gene3D" id="1.10.510.10">
    <property type="entry name" value="Transferase(Phosphotransferase) domain 1"/>
    <property type="match status" value="1"/>
</dbReference>
<gene>
    <name evidence="7" type="ORF">M9Y10_037972</name>
</gene>
<sequence>MIKILKDKYKIDINDYEVIKKINQGGFGIIYLVKNKSTKEELVAKVSLADTGGSNSRHNQFVRREIGILMRVQHPTIIPFRGFSFNDFNGNNNITILMDYMEEGSLSSLLDKESKGLCSTDYNNTKRQIILAGIARGMMILHSKNVIHRDLSTGNILLDKNFHPLITDFGLSKFFDPQNSKNQTLTESGTVVYMAPEVIETSEYDIKADVYSFGIIMYEVITGMRAYSDLLLKQKMTQFQLKNKIVNGLRPTFNTPIKEGLKNMIQQCLLQNPNERPTFNELFNKLSLSQPEELLTEDDEEKYLLDDIDLDEFVEYIEEITEDTDISNKLMSIEKAHKEEINSLKETIRSQSNEIEILRNEITSLKSKSIITKGGADSPSSSQIGNFFYVNLSPYEPGILHTLKKIEIDHFHPLFIPSQSHRDIYQLINPNTTTFFGTYKRAPDFFIEFHLEKSVTINGMIIYTHKSRFPKSFKILIDGNVVKSISEATELNEKQKSMTINFSPTNGSCVRFVQTGPNWENGNVLFIKRFELLSPEEKYRKNGVFSTLIEESENKDPRKSKVWICAASFDLNSIHLTKSNYASYCDGQNAWFQVELTHGSAILTGFRIMRKSLLKSYKVIATDDNNKPIESWAKLFEINEEDNKNILIWHDFLHPSPLVRFVRIVTTGPDWEGKNYLHLSNFDMFGYYF</sequence>
<proteinExistence type="predicted"/>
<dbReference type="InterPro" id="IPR011009">
    <property type="entry name" value="Kinase-like_dom_sf"/>
</dbReference>
<evidence type="ECO:0000313" key="8">
    <source>
        <dbReference type="Proteomes" id="UP001470230"/>
    </source>
</evidence>
<evidence type="ECO:0000313" key="7">
    <source>
        <dbReference type="EMBL" id="KAK8886938.1"/>
    </source>
</evidence>
<dbReference type="Gene3D" id="2.60.120.260">
    <property type="entry name" value="Galactose-binding domain-like"/>
    <property type="match status" value="2"/>
</dbReference>
<reference evidence="7 8" key="1">
    <citation type="submission" date="2024-04" db="EMBL/GenBank/DDBJ databases">
        <title>Tritrichomonas musculus Genome.</title>
        <authorList>
            <person name="Alves-Ferreira E."/>
            <person name="Grigg M."/>
            <person name="Lorenzi H."/>
            <person name="Galac M."/>
        </authorList>
    </citation>
    <scope>NUCLEOTIDE SEQUENCE [LARGE SCALE GENOMIC DNA]</scope>
    <source>
        <strain evidence="7 8">EAF2021</strain>
    </source>
</reference>
<dbReference type="InterPro" id="IPR008266">
    <property type="entry name" value="Tyr_kinase_AS"/>
</dbReference>
<keyword evidence="1" id="KW-0808">Transferase</keyword>
<protein>
    <recommendedName>
        <fullName evidence="6">Protein kinase domain-containing protein</fullName>
    </recommendedName>
</protein>
<dbReference type="PROSITE" id="PS50011">
    <property type="entry name" value="PROTEIN_KINASE_DOM"/>
    <property type="match status" value="1"/>
</dbReference>
<evidence type="ECO:0000256" key="2">
    <source>
        <dbReference type="ARBA" id="ARBA00022741"/>
    </source>
</evidence>
<evidence type="ECO:0000259" key="6">
    <source>
        <dbReference type="PROSITE" id="PS50011"/>
    </source>
</evidence>
<evidence type="ECO:0000256" key="1">
    <source>
        <dbReference type="ARBA" id="ARBA00022679"/>
    </source>
</evidence>
<feature type="coiled-coil region" evidence="5">
    <location>
        <begin position="334"/>
        <end position="368"/>
    </location>
</feature>